<protein>
    <submittedName>
        <fullName evidence="1">Uncharacterized protein</fullName>
    </submittedName>
</protein>
<reference evidence="1" key="2">
    <citation type="submission" date="2021-04" db="EMBL/GenBank/DDBJ databases">
        <authorList>
            <person name="Gilroy R."/>
        </authorList>
    </citation>
    <scope>NUCLEOTIDE SEQUENCE</scope>
    <source>
        <strain evidence="1">CHK188-16595</strain>
    </source>
</reference>
<gene>
    <name evidence="1" type="ORF">IAA37_03695</name>
</gene>
<dbReference type="Proteomes" id="UP000823877">
    <property type="component" value="Unassembled WGS sequence"/>
</dbReference>
<dbReference type="EMBL" id="DWXN01000008">
    <property type="protein sequence ID" value="HJB74758.1"/>
    <property type="molecule type" value="Genomic_DNA"/>
</dbReference>
<dbReference type="AlphaFoldDB" id="A0A9D2S8E2"/>
<reference evidence="1" key="1">
    <citation type="journal article" date="2021" name="PeerJ">
        <title>Extensive microbial diversity within the chicken gut microbiome revealed by metagenomics and culture.</title>
        <authorList>
            <person name="Gilroy R."/>
            <person name="Ravi A."/>
            <person name="Getino M."/>
            <person name="Pursley I."/>
            <person name="Horton D.L."/>
            <person name="Alikhan N.F."/>
            <person name="Baker D."/>
            <person name="Gharbi K."/>
            <person name="Hall N."/>
            <person name="Watson M."/>
            <person name="Adriaenssens E.M."/>
            <person name="Foster-Nyarko E."/>
            <person name="Jarju S."/>
            <person name="Secka A."/>
            <person name="Antonio M."/>
            <person name="Oren A."/>
            <person name="Chaudhuri R.R."/>
            <person name="La Ragione R."/>
            <person name="Hildebrand F."/>
            <person name="Pallen M.J."/>
        </authorList>
    </citation>
    <scope>NUCLEOTIDE SEQUENCE</scope>
    <source>
        <strain evidence="1">CHK188-16595</strain>
    </source>
</reference>
<accession>A0A9D2S8E2</accession>
<proteinExistence type="predicted"/>
<organism evidence="1 2">
    <name type="scientific">Candidatus Eubacterium faecale</name>
    <dbReference type="NCBI Taxonomy" id="2838568"/>
    <lineage>
        <taxon>Bacteria</taxon>
        <taxon>Bacillati</taxon>
        <taxon>Bacillota</taxon>
        <taxon>Clostridia</taxon>
        <taxon>Eubacteriales</taxon>
        <taxon>Eubacteriaceae</taxon>
        <taxon>Eubacterium</taxon>
    </lineage>
</organism>
<evidence type="ECO:0000313" key="2">
    <source>
        <dbReference type="Proteomes" id="UP000823877"/>
    </source>
</evidence>
<comment type="caution">
    <text evidence="1">The sequence shown here is derived from an EMBL/GenBank/DDBJ whole genome shotgun (WGS) entry which is preliminary data.</text>
</comment>
<name>A0A9D2S8E2_9FIRM</name>
<evidence type="ECO:0000313" key="1">
    <source>
        <dbReference type="EMBL" id="HJB74758.1"/>
    </source>
</evidence>
<sequence>MAESATMADSTYYYEHPDGKKAKREVQFQISEYTADLRVFTKLHAKVTMKIDTPDLEEYTFTLYHGYKIKSAKDQNGNALQFKQEEDHFTVAPNGNTTEITVKYSGFSPVFYSNAQGIFLPGYFAYLPQSGLRPLYDSANRGFYRCEYNEDTVFNMKINSLQKVYCNLEETGRNTFSGTGYPSLFMGAYAEYTTKQGIRVIYPYMDSSINGNTIEEDTAPFYGSKCLPSSVKTIFIEPDTKALSAYNIYFQDADQLITTEISMLEENYGNQTADPYKNEIASLYERYLEPENRNDFLMLAEALKGTGFEYFVDILNKYGEEEGLERIKTYLEDESDTRTSYEFFSDELGV</sequence>